<evidence type="ECO:0000256" key="1">
    <source>
        <dbReference type="ARBA" id="ARBA00022679"/>
    </source>
</evidence>
<dbReference type="PANTHER" id="PTHR31121">
    <property type="entry name" value="ALPHA-1,2 MANNOSYLTRANSFERASE KTR1"/>
    <property type="match status" value="1"/>
</dbReference>
<dbReference type="InterPro" id="IPR029044">
    <property type="entry name" value="Nucleotide-diphossugar_trans"/>
</dbReference>
<keyword evidence="1" id="KW-0808">Transferase</keyword>
<keyword evidence="3" id="KW-1185">Reference proteome</keyword>
<dbReference type="PANTHER" id="PTHR31121:SF6">
    <property type="entry name" value="ALPHA-1,2 MANNOSYLTRANSFERASE KTR1"/>
    <property type="match status" value="1"/>
</dbReference>
<dbReference type="Proteomes" id="UP001597510">
    <property type="component" value="Unassembled WGS sequence"/>
</dbReference>
<dbReference type="EMBL" id="JBHULC010000032">
    <property type="protein sequence ID" value="MFD2523294.1"/>
    <property type="molecule type" value="Genomic_DNA"/>
</dbReference>
<reference evidence="3" key="1">
    <citation type="journal article" date="2019" name="Int. J. Syst. Evol. Microbiol.">
        <title>The Global Catalogue of Microorganisms (GCM) 10K type strain sequencing project: providing services to taxonomists for standard genome sequencing and annotation.</title>
        <authorList>
            <consortium name="The Broad Institute Genomics Platform"/>
            <consortium name="The Broad Institute Genome Sequencing Center for Infectious Disease"/>
            <person name="Wu L."/>
            <person name="Ma J."/>
        </authorList>
    </citation>
    <scope>NUCLEOTIDE SEQUENCE [LARGE SCALE GENOMIC DNA]</scope>
    <source>
        <strain evidence="3">KCTC 52344</strain>
    </source>
</reference>
<dbReference type="RefSeq" id="WP_340240772.1">
    <property type="nucleotide sequence ID" value="NZ_JBBEWC010000025.1"/>
</dbReference>
<comment type="caution">
    <text evidence="2">The sequence shown here is derived from an EMBL/GenBank/DDBJ whole genome shotgun (WGS) entry which is preliminary data.</text>
</comment>
<dbReference type="Gene3D" id="3.90.550.10">
    <property type="entry name" value="Spore Coat Polysaccharide Biosynthesis Protein SpsA, Chain A"/>
    <property type="match status" value="1"/>
</dbReference>
<dbReference type="SUPFAM" id="SSF53448">
    <property type="entry name" value="Nucleotide-diphospho-sugar transferases"/>
    <property type="match status" value="1"/>
</dbReference>
<organism evidence="2 3">
    <name type="scientific">Emticicia soli</name>
    <dbReference type="NCBI Taxonomy" id="2027878"/>
    <lineage>
        <taxon>Bacteria</taxon>
        <taxon>Pseudomonadati</taxon>
        <taxon>Bacteroidota</taxon>
        <taxon>Cytophagia</taxon>
        <taxon>Cytophagales</taxon>
        <taxon>Leadbetterellaceae</taxon>
        <taxon>Emticicia</taxon>
    </lineage>
</organism>
<gene>
    <name evidence="2" type="ORF">ACFSR2_20520</name>
</gene>
<accession>A0ABW5JDF1</accession>
<protein>
    <submittedName>
        <fullName evidence="2">Uncharacterized protein</fullName>
    </submittedName>
</protein>
<sequence>MNPCIVYLAQNTAKDLQYARDSRSMLEKSLDLLFKNYNEQFRHPVLIFHEGDFDEDSQRSICKGRKEIQFHQINFQTPAFLNPAEIPEIWDGSFGMGHRHMIRFYAIQIFAILKDLGYNWFFRMDDDSFIHSKIDYNLFEFMQKNGYEYGYRVDIKEPQRTSYGFSEMIVAYLKAERIKPQFFYENFADSKLVNNEYFSLKGKLKRLLTNVLDGIAEKINHDLNNWPVSAEWNRWGFYNNFFITKLDFWFQPEVQALLNHFDRTGGIYKYRWNDLIFQTAVVQIFLPQKKVYKFTDWTYEHATLKNGKLDWGGIYPAKGHENSAVVLDFKKTFGKTKIDNSF</sequence>
<dbReference type="Pfam" id="PF01793">
    <property type="entry name" value="Glyco_transf_15"/>
    <property type="match status" value="1"/>
</dbReference>
<evidence type="ECO:0000313" key="2">
    <source>
        <dbReference type="EMBL" id="MFD2523294.1"/>
    </source>
</evidence>
<proteinExistence type="predicted"/>
<dbReference type="InterPro" id="IPR002685">
    <property type="entry name" value="Glyco_trans_15"/>
</dbReference>
<name>A0ABW5JDF1_9BACT</name>
<evidence type="ECO:0000313" key="3">
    <source>
        <dbReference type="Proteomes" id="UP001597510"/>
    </source>
</evidence>